<keyword evidence="3" id="KW-1185">Reference proteome</keyword>
<evidence type="ECO:0000313" key="3">
    <source>
        <dbReference type="Proteomes" id="UP001590951"/>
    </source>
</evidence>
<feature type="region of interest" description="Disordered" evidence="1">
    <location>
        <begin position="1"/>
        <end position="45"/>
    </location>
</feature>
<proteinExistence type="predicted"/>
<comment type="caution">
    <text evidence="2">The sequence shown here is derived from an EMBL/GenBank/DDBJ whole genome shotgun (WGS) entry which is preliminary data.</text>
</comment>
<dbReference type="Proteomes" id="UP001590951">
    <property type="component" value="Unassembled WGS sequence"/>
</dbReference>
<organism evidence="2 3">
    <name type="scientific">Lepraria finkii</name>
    <dbReference type="NCBI Taxonomy" id="1340010"/>
    <lineage>
        <taxon>Eukaryota</taxon>
        <taxon>Fungi</taxon>
        <taxon>Dikarya</taxon>
        <taxon>Ascomycota</taxon>
        <taxon>Pezizomycotina</taxon>
        <taxon>Lecanoromycetes</taxon>
        <taxon>OSLEUM clade</taxon>
        <taxon>Lecanoromycetidae</taxon>
        <taxon>Lecanorales</taxon>
        <taxon>Lecanorineae</taxon>
        <taxon>Stereocaulaceae</taxon>
        <taxon>Lepraria</taxon>
    </lineage>
</organism>
<name>A0ABR4BKG7_9LECA</name>
<protein>
    <submittedName>
        <fullName evidence="2">Uncharacterized protein</fullName>
    </submittedName>
</protein>
<feature type="region of interest" description="Disordered" evidence="1">
    <location>
        <begin position="88"/>
        <end position="109"/>
    </location>
</feature>
<feature type="compositionally biased region" description="Basic and acidic residues" evidence="1">
    <location>
        <begin position="96"/>
        <end position="109"/>
    </location>
</feature>
<sequence length="109" mass="11182">MAATLQQSPLEFSSMNASADPAAGGGSTGSSKPPTCTNVANLTGRAHQIAPQPGAQQNAAITQHVAPQPNSFADLWTKIASAAMNECIPGASGSRDSVDLRYSRRETGK</sequence>
<dbReference type="EMBL" id="JBHFEH010000005">
    <property type="protein sequence ID" value="KAL2057501.1"/>
    <property type="molecule type" value="Genomic_DNA"/>
</dbReference>
<accession>A0ABR4BKG7</accession>
<reference evidence="2 3" key="1">
    <citation type="submission" date="2024-09" db="EMBL/GenBank/DDBJ databases">
        <title>Rethinking Asexuality: The Enigmatic Case of Functional Sexual Genes in Lepraria (Stereocaulaceae).</title>
        <authorList>
            <person name="Doellman M."/>
            <person name="Sun Y."/>
            <person name="Barcenas-Pena A."/>
            <person name="Lumbsch H.T."/>
            <person name="Grewe F."/>
        </authorList>
    </citation>
    <scope>NUCLEOTIDE SEQUENCE [LARGE SCALE GENOMIC DNA]</scope>
    <source>
        <strain evidence="2 3">Grewe 0041</strain>
    </source>
</reference>
<evidence type="ECO:0000313" key="2">
    <source>
        <dbReference type="EMBL" id="KAL2057501.1"/>
    </source>
</evidence>
<evidence type="ECO:0000256" key="1">
    <source>
        <dbReference type="SAM" id="MobiDB-lite"/>
    </source>
</evidence>
<gene>
    <name evidence="2" type="ORF">ABVK25_002554</name>
</gene>
<feature type="compositionally biased region" description="Polar residues" evidence="1">
    <location>
        <begin position="32"/>
        <end position="41"/>
    </location>
</feature>
<feature type="compositionally biased region" description="Polar residues" evidence="1">
    <location>
        <begin position="1"/>
        <end position="16"/>
    </location>
</feature>